<dbReference type="EMBL" id="MZ334522">
    <property type="protein sequence ID" value="UBF22793.1"/>
    <property type="molecule type" value="Genomic_DNA"/>
</dbReference>
<evidence type="ECO:0000313" key="1">
    <source>
        <dbReference type="EMBL" id="UBF22793.1"/>
    </source>
</evidence>
<name>A0AAE9BY69_9CAUD</name>
<sequence length="37" mass="4561">MFRELLRRLRPGFEPEPDPVPWAVEKWDKIPNDELRK</sequence>
<accession>A0AAE9BY69</accession>
<gene>
    <name evidence="1" type="ORF">HRTV-27_gp100</name>
</gene>
<protein>
    <submittedName>
        <fullName evidence="1">Uncharacterized protein</fullName>
    </submittedName>
</protein>
<organism evidence="1 2">
    <name type="scientific">Halorubrum tailed virus 27</name>
    <dbReference type="NCBI Taxonomy" id="2878008"/>
    <lineage>
        <taxon>Viruses</taxon>
        <taxon>Duplodnaviria</taxon>
        <taxon>Heunggongvirae</taxon>
        <taxon>Uroviricota</taxon>
        <taxon>Caudoviricetes</taxon>
        <taxon>Thumleimavirales</taxon>
        <taxon>Hafunaviridae</taxon>
        <taxon>Minorvirus</taxon>
        <taxon>Minorvirus thailandense</taxon>
        <taxon>Minorvirus HRTV27</taxon>
    </lineage>
</organism>
<evidence type="ECO:0000313" key="2">
    <source>
        <dbReference type="Proteomes" id="UP000827260"/>
    </source>
</evidence>
<proteinExistence type="predicted"/>
<reference evidence="1" key="1">
    <citation type="submission" date="2021-05" db="EMBL/GenBank/DDBJ databases">
        <title>Diversity, taxonomy and evolution of archaeal viruses of the class Caudoviricetes.</title>
        <authorList>
            <person name="Liu Y."/>
            <person name="Demina T.A."/>
            <person name="Roux S."/>
            <person name="Aiewsakun P."/>
            <person name="Kazlauskas D."/>
            <person name="Simmonds P."/>
            <person name="Prangishvili D."/>
            <person name="Oksanen H.M."/>
            <person name="Krupovic M."/>
        </authorList>
    </citation>
    <scope>NUCLEOTIDE SEQUENCE</scope>
    <source>
        <strain evidence="1">HRTV-27/27</strain>
    </source>
</reference>
<dbReference type="Proteomes" id="UP000827260">
    <property type="component" value="Segment"/>
</dbReference>
<keyword evidence="2" id="KW-1185">Reference proteome</keyword>